<accession>A0AAD5QDT1</accession>
<dbReference type="AlphaFoldDB" id="A0AAD5QDT1"/>
<reference evidence="1" key="1">
    <citation type="submission" date="2021-06" db="EMBL/GenBank/DDBJ databases">
        <title>Parelaphostrongylus tenuis whole genome reference sequence.</title>
        <authorList>
            <person name="Garwood T.J."/>
            <person name="Larsen P.A."/>
            <person name="Fountain-Jones N.M."/>
            <person name="Garbe J.R."/>
            <person name="Macchietto M.G."/>
            <person name="Kania S.A."/>
            <person name="Gerhold R.W."/>
            <person name="Richards J.E."/>
            <person name="Wolf T.M."/>
        </authorList>
    </citation>
    <scope>NUCLEOTIDE SEQUENCE</scope>
    <source>
        <strain evidence="1">MNPRO001-30</strain>
        <tissue evidence="1">Meninges</tissue>
    </source>
</reference>
<keyword evidence="2" id="KW-1185">Reference proteome</keyword>
<comment type="caution">
    <text evidence="1">The sequence shown here is derived from an EMBL/GenBank/DDBJ whole genome shotgun (WGS) entry which is preliminary data.</text>
</comment>
<organism evidence="1 2">
    <name type="scientific">Parelaphostrongylus tenuis</name>
    <name type="common">Meningeal worm</name>
    <dbReference type="NCBI Taxonomy" id="148309"/>
    <lineage>
        <taxon>Eukaryota</taxon>
        <taxon>Metazoa</taxon>
        <taxon>Ecdysozoa</taxon>
        <taxon>Nematoda</taxon>
        <taxon>Chromadorea</taxon>
        <taxon>Rhabditida</taxon>
        <taxon>Rhabditina</taxon>
        <taxon>Rhabditomorpha</taxon>
        <taxon>Strongyloidea</taxon>
        <taxon>Metastrongylidae</taxon>
        <taxon>Parelaphostrongylus</taxon>
    </lineage>
</organism>
<gene>
    <name evidence="1" type="ORF">KIN20_002844</name>
</gene>
<dbReference type="Proteomes" id="UP001196413">
    <property type="component" value="Unassembled WGS sequence"/>
</dbReference>
<dbReference type="EMBL" id="JAHQIW010000369">
    <property type="protein sequence ID" value="KAJ1347712.1"/>
    <property type="molecule type" value="Genomic_DNA"/>
</dbReference>
<protein>
    <submittedName>
        <fullName evidence="1">Uncharacterized protein</fullName>
    </submittedName>
</protein>
<sequence length="58" mass="6521">MDYSVWSTSKETSLIYLLHHRRRAQNGFDTLTEGNYDGNMTSASNFTLQAHPDSLAGN</sequence>
<evidence type="ECO:0000313" key="2">
    <source>
        <dbReference type="Proteomes" id="UP001196413"/>
    </source>
</evidence>
<evidence type="ECO:0000313" key="1">
    <source>
        <dbReference type="EMBL" id="KAJ1347712.1"/>
    </source>
</evidence>
<name>A0AAD5QDT1_PARTN</name>
<proteinExistence type="predicted"/>